<dbReference type="InterPro" id="IPR009537">
    <property type="entry name" value="DUF1156"/>
</dbReference>
<organism evidence="3 4">
    <name type="scientific">Thermalbibacter longus</name>
    <dbReference type="NCBI Taxonomy" id="2951981"/>
    <lineage>
        <taxon>Bacteria</taxon>
        <taxon>Pseudomonadati</taxon>
        <taxon>Thermomicrobiota</taxon>
        <taxon>Thermomicrobia</taxon>
        <taxon>Thermomicrobiales</taxon>
        <taxon>Thermomicrobiaceae</taxon>
        <taxon>Thermalbibacter</taxon>
    </lineage>
</organism>
<feature type="region of interest" description="Disordered" evidence="1">
    <location>
        <begin position="951"/>
        <end position="985"/>
    </location>
</feature>
<sequence length="985" mass="109693">MGDGTGGVTAAAAQALPRLIEEWLPVQELGIEARRENSTGQHPPPNRLHVWWARRPLVVSRAAVLASLLPAWRPDLPAPLRERFPTREAYHAWFRWLLGIHGDPVAARARIAEADARGQRLGREAYGYGRAFTFSPDQDALMLLGQIFRHAFGTGELTVLDPTAGGGSIPLEAIRLGLTVHANELNPVAAVVLAATLDYPARFGEALADDIRQWGDRLLALVRSQLRPFFPDPEGGVLDGYLWARTVACPQTGKPIPLSPNWWLQRDDRGRAAARLLAHPDWPACRFEIVYGTAADRAAEQGTIRRGVAVSPWTGEVVDDEYVKREAQGGRMGQQLYAVVVKTPQGVDFRLPTEADLAAAAAAEAELARRLPAWLARDIVPDEEIPEVSNDPRPRLYGMTRWRDLFAPRQLLALGATVEALRALEPELRDALPPDRARAVLTYLALAVDKLADYNSRMARWHSRRGVITNTFDRHDFSMKWSFAEMAVVAAGKGLDWAVDQVVDAYRGIARLAQPARLPLWQRAGASPVERLRVTQGDARRLAHLADGSVHLVCIDPPYYDNVQYGELSDFFYVWLKRTAGRCYPEWFAAPLADKDNEAVANPARFAGLGRRSRDLARQDYERKLEAIFQECHRVLRADGVLTVMFTHKQVDAWDALAMALVRAGFQITASWPVHTESEHSLHQAKKNAAQSTILLACRKRPAGDGPVWWDDLRGELARRVRERATELAALGIGGVDLFLAAYGPALAVISARWPVLLSETDPQTGQPRELRPETALDLARREVLSLRRERLLHGQRARFDHETDWYLLAWDTFKAVEFPADEARKLALAVGLDLDEDVIRRARLVQRKGSTVALLTPAERRRRGVVDPAASAFPRLVDAVHTAMLVYEEDGPGACGAFLRRAGLLQHADFRQCLQALLEAVPRARRPDGRFLRPEAEGLERLRQAFFPEIEPPAEPEPVVAPRQLAFPGAEDEADEDETGEEQE</sequence>
<evidence type="ECO:0000256" key="1">
    <source>
        <dbReference type="SAM" id="MobiDB-lite"/>
    </source>
</evidence>
<dbReference type="AlphaFoldDB" id="A0AA42BA33"/>
<comment type="caution">
    <text evidence="3">The sequence shown here is derived from an EMBL/GenBank/DDBJ whole genome shotgun (WGS) entry which is preliminary data.</text>
</comment>
<gene>
    <name evidence="3" type="ORF">NET02_02545</name>
</gene>
<evidence type="ECO:0000313" key="4">
    <source>
        <dbReference type="Proteomes" id="UP001165306"/>
    </source>
</evidence>
<dbReference type="Proteomes" id="UP001165306">
    <property type="component" value="Unassembled WGS sequence"/>
</dbReference>
<evidence type="ECO:0000259" key="2">
    <source>
        <dbReference type="Pfam" id="PF06634"/>
    </source>
</evidence>
<reference evidence="3" key="1">
    <citation type="submission" date="2022-06" db="EMBL/GenBank/DDBJ databases">
        <title>CFH 74404 Thermomicrobiaceae sp.</title>
        <authorList>
            <person name="Ming H."/>
            <person name="Li W.-J."/>
            <person name="Zhao Z."/>
        </authorList>
    </citation>
    <scope>NUCLEOTIDE SEQUENCE</scope>
    <source>
        <strain evidence="3">CFH 74404</strain>
    </source>
</reference>
<dbReference type="SUPFAM" id="SSF53335">
    <property type="entry name" value="S-adenosyl-L-methionine-dependent methyltransferases"/>
    <property type="match status" value="2"/>
</dbReference>
<evidence type="ECO:0000313" key="3">
    <source>
        <dbReference type="EMBL" id="MCM8748020.1"/>
    </source>
</evidence>
<dbReference type="Gene3D" id="3.40.50.150">
    <property type="entry name" value="Vaccinia Virus protein VP39"/>
    <property type="match status" value="1"/>
</dbReference>
<dbReference type="Pfam" id="PF06634">
    <property type="entry name" value="DUF1156"/>
    <property type="match status" value="1"/>
</dbReference>
<dbReference type="EMBL" id="JAMSLR010000001">
    <property type="protein sequence ID" value="MCM8748020.1"/>
    <property type="molecule type" value="Genomic_DNA"/>
</dbReference>
<proteinExistence type="predicted"/>
<feature type="domain" description="DUF1156" evidence="2">
    <location>
        <begin position="23"/>
        <end position="92"/>
    </location>
</feature>
<keyword evidence="4" id="KW-1185">Reference proteome</keyword>
<dbReference type="InterPro" id="IPR029063">
    <property type="entry name" value="SAM-dependent_MTases_sf"/>
</dbReference>
<protein>
    <submittedName>
        <fullName evidence="3">DUF1156 domain-containing protein</fullName>
    </submittedName>
</protein>
<name>A0AA42BA33_9BACT</name>
<feature type="compositionally biased region" description="Acidic residues" evidence="1">
    <location>
        <begin position="971"/>
        <end position="985"/>
    </location>
</feature>
<accession>A0AA42BA33</accession>
<dbReference type="RefSeq" id="WP_284055799.1">
    <property type="nucleotide sequence ID" value="NZ_JAMSLR010000001.1"/>
</dbReference>